<evidence type="ECO:0000313" key="2">
    <source>
        <dbReference type="Proteomes" id="UP001602123"/>
    </source>
</evidence>
<name>A0ABW6TYT7_9ACTN</name>
<dbReference type="InterPro" id="IPR016161">
    <property type="entry name" value="Ald_DH/histidinol_DH"/>
</dbReference>
<sequence>MTGVNRAPGRVVQAFRRGSWQPSLDTVALPGRSGLALSLVPEAVAAADRRRYEPPAGSFPPAVRRKLTDTALGLFDRGTVTVGGLGEQSAADFRTALWETAGVPAALTDRWCGLLRGAPPRPVAEPDGALALVSLPGNTFTCLESVLAEAARSAAVWVRPSRREPLSAARLIAALLETGWPPERLGLCPTERPALRTLIGLTDRQTVYGGTGLTAAVRASDRLQVRGPGRGCALVPPGTDPAEAVDRLLPLVAGDGGRFCSNVRTVVCVEEPSSAAEPSGAAGQSAAEAPPAAAALALALARLLADALDALRTEPVDDRLPLAAFRVPGEAGQCARRLREGLGPGDRMLTRWPPTARGAGGAEYALPALALLGPGAGPGHPLVGREVPFPFAAVLAASPAGAAAVAARSSFVHRPRGGAL</sequence>
<organism evidence="1 2">
    <name type="scientific">Streptomyces nondiastaticus</name>
    <dbReference type="NCBI Taxonomy" id="3154512"/>
    <lineage>
        <taxon>Bacteria</taxon>
        <taxon>Bacillati</taxon>
        <taxon>Actinomycetota</taxon>
        <taxon>Actinomycetes</taxon>
        <taxon>Kitasatosporales</taxon>
        <taxon>Streptomycetaceae</taxon>
        <taxon>Streptomyces</taxon>
    </lineage>
</organism>
<evidence type="ECO:0000313" key="1">
    <source>
        <dbReference type="EMBL" id="MFF4217750.1"/>
    </source>
</evidence>
<accession>A0ABW6TYT7</accession>
<reference evidence="1 2" key="1">
    <citation type="submission" date="2024-10" db="EMBL/GenBank/DDBJ databases">
        <title>The Natural Products Discovery Center: Release of the First 8490 Sequenced Strains for Exploring Actinobacteria Biosynthetic Diversity.</title>
        <authorList>
            <person name="Kalkreuter E."/>
            <person name="Kautsar S.A."/>
            <person name="Yang D."/>
            <person name="Bader C.D."/>
            <person name="Teijaro C.N."/>
            <person name="Fluegel L."/>
            <person name="Davis C.M."/>
            <person name="Simpson J.R."/>
            <person name="Lauterbach L."/>
            <person name="Steele A.D."/>
            <person name="Gui C."/>
            <person name="Meng S."/>
            <person name="Li G."/>
            <person name="Viehrig K."/>
            <person name="Ye F."/>
            <person name="Su P."/>
            <person name="Kiefer A.F."/>
            <person name="Nichols A."/>
            <person name="Cepeda A.J."/>
            <person name="Yan W."/>
            <person name="Fan B."/>
            <person name="Jiang Y."/>
            <person name="Adhikari A."/>
            <person name="Zheng C.-J."/>
            <person name="Schuster L."/>
            <person name="Cowan T.M."/>
            <person name="Smanski M.J."/>
            <person name="Chevrette M.G."/>
            <person name="De Carvalho L.P.S."/>
            <person name="Shen B."/>
        </authorList>
    </citation>
    <scope>NUCLEOTIDE SEQUENCE [LARGE SCALE GENOMIC DNA]</scope>
    <source>
        <strain evidence="1 2">NPDC001650</strain>
    </source>
</reference>
<protein>
    <recommendedName>
        <fullName evidence="3">Aldehyde dehydrogenase domain-containing protein</fullName>
    </recommendedName>
</protein>
<comment type="caution">
    <text evidence="1">The sequence shown here is derived from an EMBL/GenBank/DDBJ whole genome shotgun (WGS) entry which is preliminary data.</text>
</comment>
<keyword evidence="2" id="KW-1185">Reference proteome</keyword>
<dbReference type="RefSeq" id="WP_388627547.1">
    <property type="nucleotide sequence ID" value="NZ_JBIAUT010000005.1"/>
</dbReference>
<dbReference type="SUPFAM" id="SSF53720">
    <property type="entry name" value="ALDH-like"/>
    <property type="match status" value="1"/>
</dbReference>
<evidence type="ECO:0008006" key="3">
    <source>
        <dbReference type="Google" id="ProtNLM"/>
    </source>
</evidence>
<dbReference type="Proteomes" id="UP001602123">
    <property type="component" value="Unassembled WGS sequence"/>
</dbReference>
<proteinExistence type="predicted"/>
<gene>
    <name evidence="1" type="ORF">ACFYZM_15925</name>
</gene>
<dbReference type="EMBL" id="JBIAUT010000005">
    <property type="protein sequence ID" value="MFF4217750.1"/>
    <property type="molecule type" value="Genomic_DNA"/>
</dbReference>